<dbReference type="Proteomes" id="UP000054097">
    <property type="component" value="Unassembled WGS sequence"/>
</dbReference>
<proteinExistence type="predicted"/>
<evidence type="ECO:0000313" key="2">
    <source>
        <dbReference type="EMBL" id="KIM26609.1"/>
    </source>
</evidence>
<dbReference type="InterPro" id="IPR001810">
    <property type="entry name" value="F-box_dom"/>
</dbReference>
<evidence type="ECO:0000259" key="1">
    <source>
        <dbReference type="Pfam" id="PF12937"/>
    </source>
</evidence>
<accession>A0A0C3B369</accession>
<dbReference type="Gene3D" id="1.20.1280.50">
    <property type="match status" value="1"/>
</dbReference>
<evidence type="ECO:0000313" key="3">
    <source>
        <dbReference type="Proteomes" id="UP000054097"/>
    </source>
</evidence>
<dbReference type="Pfam" id="PF12937">
    <property type="entry name" value="F-box-like"/>
    <property type="match status" value="1"/>
</dbReference>
<dbReference type="SUPFAM" id="SSF52058">
    <property type="entry name" value="L domain-like"/>
    <property type="match status" value="1"/>
</dbReference>
<reference evidence="3" key="2">
    <citation type="submission" date="2015-01" db="EMBL/GenBank/DDBJ databases">
        <title>Evolutionary Origins and Diversification of the Mycorrhizal Mutualists.</title>
        <authorList>
            <consortium name="DOE Joint Genome Institute"/>
            <consortium name="Mycorrhizal Genomics Consortium"/>
            <person name="Kohler A."/>
            <person name="Kuo A."/>
            <person name="Nagy L.G."/>
            <person name="Floudas D."/>
            <person name="Copeland A."/>
            <person name="Barry K.W."/>
            <person name="Cichocki N."/>
            <person name="Veneault-Fourrey C."/>
            <person name="LaButti K."/>
            <person name="Lindquist E.A."/>
            <person name="Lipzen A."/>
            <person name="Lundell T."/>
            <person name="Morin E."/>
            <person name="Murat C."/>
            <person name="Riley R."/>
            <person name="Ohm R."/>
            <person name="Sun H."/>
            <person name="Tunlid A."/>
            <person name="Henrissat B."/>
            <person name="Grigoriev I.V."/>
            <person name="Hibbett D.S."/>
            <person name="Martin F."/>
        </authorList>
    </citation>
    <scope>NUCLEOTIDE SEQUENCE [LARGE SCALE GENOMIC DNA]</scope>
    <source>
        <strain evidence="3">MAFF 305830</strain>
    </source>
</reference>
<organism evidence="2 3">
    <name type="scientific">Serendipita vermifera MAFF 305830</name>
    <dbReference type="NCBI Taxonomy" id="933852"/>
    <lineage>
        <taxon>Eukaryota</taxon>
        <taxon>Fungi</taxon>
        <taxon>Dikarya</taxon>
        <taxon>Basidiomycota</taxon>
        <taxon>Agaricomycotina</taxon>
        <taxon>Agaricomycetes</taxon>
        <taxon>Sebacinales</taxon>
        <taxon>Serendipitaceae</taxon>
        <taxon>Serendipita</taxon>
    </lineage>
</organism>
<dbReference type="HOGENOM" id="CLU_678198_0_0_1"/>
<reference evidence="2 3" key="1">
    <citation type="submission" date="2014-04" db="EMBL/GenBank/DDBJ databases">
        <authorList>
            <consortium name="DOE Joint Genome Institute"/>
            <person name="Kuo A."/>
            <person name="Zuccaro A."/>
            <person name="Kohler A."/>
            <person name="Nagy L.G."/>
            <person name="Floudas D."/>
            <person name="Copeland A."/>
            <person name="Barry K.W."/>
            <person name="Cichocki N."/>
            <person name="Veneault-Fourrey C."/>
            <person name="LaButti K."/>
            <person name="Lindquist E.A."/>
            <person name="Lipzen A."/>
            <person name="Lundell T."/>
            <person name="Morin E."/>
            <person name="Murat C."/>
            <person name="Sun H."/>
            <person name="Tunlid A."/>
            <person name="Henrissat B."/>
            <person name="Grigoriev I.V."/>
            <person name="Hibbett D.S."/>
            <person name="Martin F."/>
            <person name="Nordberg H.P."/>
            <person name="Cantor M.N."/>
            <person name="Hua S.X."/>
        </authorList>
    </citation>
    <scope>NUCLEOTIDE SEQUENCE [LARGE SCALE GENOMIC DNA]</scope>
    <source>
        <strain evidence="2 3">MAFF 305830</strain>
    </source>
</reference>
<protein>
    <recommendedName>
        <fullName evidence="1">F-box domain-containing protein</fullName>
    </recommendedName>
</protein>
<dbReference type="Gene3D" id="3.80.10.10">
    <property type="entry name" value="Ribonuclease Inhibitor"/>
    <property type="match status" value="1"/>
</dbReference>
<dbReference type="AlphaFoldDB" id="A0A0C3B369"/>
<sequence>MRQDDVPHDVLEQIFYIHVYTNFQSRLSLLQTCHKWYKVAINYASLWRTISWNSDDQLPPFRVYCENIGALARIVNRVGTGTFDLRLGCPYDDPSEEDIQRFTSSVPQNWLSRCHSLSLYAPEERWRVQDATTLGDLLGTYSYDALERLELIQTGTKMWEHMLHTLMIRVESTSPGLRSLKISLDRERTHIVKCVLERPAILKRLRSLDIRYLRRSVPWADLPELEDLSFCDTVDDDMPLNDLCSRKLRKLTLGGRFRSLHLPQGICQQLTHLTLKGLDLRNPFEVTLLKFPSLVSFGLKATRFELKNIEAPNLEDFMYQFDPIVGRPYQYPYFGNTTLTPRVTRLDILADELDHAPFALKLNVWSEVEELHLTIYRSHDDIGSTLTDALSRTTHQQPFPSLKKFTVLHPADRDGSVAPERKLKHVKNLQKIAQNRRDSGWKDLEKLEVGWYSTNGNEFVIKDQSREWWVIVWKDCLEQ</sequence>
<keyword evidence="3" id="KW-1185">Reference proteome</keyword>
<name>A0A0C3B369_SERVB</name>
<gene>
    <name evidence="2" type="ORF">M408DRAFT_25312</name>
</gene>
<dbReference type="EMBL" id="KN824305">
    <property type="protein sequence ID" value="KIM26609.1"/>
    <property type="molecule type" value="Genomic_DNA"/>
</dbReference>
<dbReference type="OrthoDB" id="2649251at2759"/>
<dbReference type="InterPro" id="IPR032675">
    <property type="entry name" value="LRR_dom_sf"/>
</dbReference>
<feature type="domain" description="F-box" evidence="1">
    <location>
        <begin position="5"/>
        <end position="50"/>
    </location>
</feature>